<keyword evidence="4 6" id="KW-1133">Transmembrane helix</keyword>
<evidence type="ECO:0000256" key="5">
    <source>
        <dbReference type="ARBA" id="ARBA00023136"/>
    </source>
</evidence>
<evidence type="ECO:0000256" key="3">
    <source>
        <dbReference type="ARBA" id="ARBA00022692"/>
    </source>
</evidence>
<comment type="similarity">
    <text evidence="2">Belongs to the drug/metabolite transporter (DMT) superfamily. 10 TMS drug/metabolite exporter (DME) (TC 2.A.7.3) family.</text>
</comment>
<dbReference type="RefSeq" id="WP_097030291.1">
    <property type="nucleotide sequence ID" value="NZ_OAOQ01000006.1"/>
</dbReference>
<dbReference type="AlphaFoldDB" id="A0A285CTU2"/>
<evidence type="ECO:0000313" key="8">
    <source>
        <dbReference type="EMBL" id="SNX70373.1"/>
    </source>
</evidence>
<feature type="domain" description="EamA" evidence="7">
    <location>
        <begin position="11"/>
        <end position="141"/>
    </location>
</feature>
<gene>
    <name evidence="8" type="ORF">SAMN05878503_10610</name>
</gene>
<feature type="transmembrane region" description="Helical" evidence="6">
    <location>
        <begin position="148"/>
        <end position="168"/>
    </location>
</feature>
<dbReference type="Pfam" id="PF00892">
    <property type="entry name" value="EamA"/>
    <property type="match status" value="2"/>
</dbReference>
<evidence type="ECO:0000256" key="1">
    <source>
        <dbReference type="ARBA" id="ARBA00004141"/>
    </source>
</evidence>
<dbReference type="OrthoDB" id="9810329at2"/>
<evidence type="ECO:0000256" key="6">
    <source>
        <dbReference type="SAM" id="Phobius"/>
    </source>
</evidence>
<dbReference type="PANTHER" id="PTHR22911">
    <property type="entry name" value="ACYL-MALONYL CONDENSING ENZYME-RELATED"/>
    <property type="match status" value="1"/>
</dbReference>
<keyword evidence="9" id="KW-1185">Reference proteome</keyword>
<feature type="transmembrane region" description="Helical" evidence="6">
    <location>
        <begin position="180"/>
        <end position="199"/>
    </location>
</feature>
<evidence type="ECO:0000259" key="7">
    <source>
        <dbReference type="Pfam" id="PF00892"/>
    </source>
</evidence>
<feature type="transmembrane region" description="Helical" evidence="6">
    <location>
        <begin position="43"/>
        <end position="63"/>
    </location>
</feature>
<sequence length="295" mass="31481">MPLSRTPIAATLWMGGAIVSFSAMAVAGRMVSGQHDTFEIMAWRSLVGLAVVLVWAATANRLAEIRTRRLKGHLLRNLCHFTGQNLWFWALGIIPLAQVIALEFTSPIWVILLSPLLLGERITLVRAVSTVLGFAGILIVARPDFGQIDLGVLAAAGSAVFFAGSIILTKRLTRHDGIVAIMFWLTLIQSALGILCTFADGQTTWPTPTSAGWLVLIGLSGLAAHLCLTQALSLASAGFVVTVDFLRLPVFAILGMALFSEPLDALVILGGGVILLANWISIRAAKAAPRPQDAR</sequence>
<feature type="transmembrane region" description="Helical" evidence="6">
    <location>
        <begin position="265"/>
        <end position="285"/>
    </location>
</feature>
<evidence type="ECO:0000256" key="2">
    <source>
        <dbReference type="ARBA" id="ARBA00009853"/>
    </source>
</evidence>
<feature type="transmembrane region" description="Helical" evidence="6">
    <location>
        <begin position="211"/>
        <end position="232"/>
    </location>
</feature>
<keyword evidence="5 6" id="KW-0472">Membrane</keyword>
<feature type="transmembrane region" description="Helical" evidence="6">
    <location>
        <begin position="12"/>
        <end position="31"/>
    </location>
</feature>
<keyword evidence="3 6" id="KW-0812">Transmembrane</keyword>
<organism evidence="8 9">
    <name type="scientific">Cereibacter ovatus</name>
    <dbReference type="NCBI Taxonomy" id="439529"/>
    <lineage>
        <taxon>Bacteria</taxon>
        <taxon>Pseudomonadati</taxon>
        <taxon>Pseudomonadota</taxon>
        <taxon>Alphaproteobacteria</taxon>
        <taxon>Rhodobacterales</taxon>
        <taxon>Paracoccaceae</taxon>
        <taxon>Cereibacter</taxon>
    </lineage>
</organism>
<dbReference type="PANTHER" id="PTHR22911:SF6">
    <property type="entry name" value="SOLUTE CARRIER FAMILY 35 MEMBER G1"/>
    <property type="match status" value="1"/>
</dbReference>
<dbReference type="GO" id="GO:0016020">
    <property type="term" value="C:membrane"/>
    <property type="evidence" value="ECO:0007669"/>
    <property type="project" value="UniProtKB-SubCell"/>
</dbReference>
<feature type="domain" description="EamA" evidence="7">
    <location>
        <begin position="150"/>
        <end position="280"/>
    </location>
</feature>
<proteinExistence type="inferred from homology"/>
<dbReference type="InterPro" id="IPR000620">
    <property type="entry name" value="EamA_dom"/>
</dbReference>
<feature type="transmembrane region" description="Helical" evidence="6">
    <location>
        <begin position="86"/>
        <end position="112"/>
    </location>
</feature>
<feature type="transmembrane region" description="Helical" evidence="6">
    <location>
        <begin position="124"/>
        <end position="142"/>
    </location>
</feature>
<reference evidence="9" key="1">
    <citation type="submission" date="2017-08" db="EMBL/GenBank/DDBJ databases">
        <authorList>
            <person name="Varghese N."/>
            <person name="Submissions S."/>
        </authorList>
    </citation>
    <scope>NUCLEOTIDE SEQUENCE [LARGE SCALE GENOMIC DNA]</scope>
    <source>
        <strain evidence="9">JA234</strain>
    </source>
</reference>
<evidence type="ECO:0000313" key="9">
    <source>
        <dbReference type="Proteomes" id="UP000219467"/>
    </source>
</evidence>
<evidence type="ECO:0000256" key="4">
    <source>
        <dbReference type="ARBA" id="ARBA00022989"/>
    </source>
</evidence>
<dbReference type="InterPro" id="IPR037185">
    <property type="entry name" value="EmrE-like"/>
</dbReference>
<protein>
    <submittedName>
        <fullName evidence="8">Drug/metabolite transporter (DMT)-like permease</fullName>
    </submittedName>
</protein>
<dbReference type="SUPFAM" id="SSF103481">
    <property type="entry name" value="Multidrug resistance efflux transporter EmrE"/>
    <property type="match status" value="2"/>
</dbReference>
<accession>A0A285CTU2</accession>
<comment type="subcellular location">
    <subcellularLocation>
        <location evidence="1">Membrane</location>
        <topology evidence="1">Multi-pass membrane protein</topology>
    </subcellularLocation>
</comment>
<dbReference type="EMBL" id="OAOQ01000006">
    <property type="protein sequence ID" value="SNX70373.1"/>
    <property type="molecule type" value="Genomic_DNA"/>
</dbReference>
<name>A0A285CTU2_9RHOB</name>
<dbReference type="Proteomes" id="UP000219467">
    <property type="component" value="Unassembled WGS sequence"/>
</dbReference>